<dbReference type="AlphaFoldDB" id="A0A139A3N6"/>
<keyword evidence="2" id="KW-1185">Reference proteome</keyword>
<evidence type="ECO:0000313" key="1">
    <source>
        <dbReference type="EMBL" id="KXS11324.1"/>
    </source>
</evidence>
<dbReference type="Proteomes" id="UP000070544">
    <property type="component" value="Unassembled WGS sequence"/>
</dbReference>
<evidence type="ECO:0000313" key="2">
    <source>
        <dbReference type="Proteomes" id="UP000070544"/>
    </source>
</evidence>
<sequence length="102" mass="11084">MKQHHGLPISKRCDTHKSIHPLFNDSPRFWAGLPSDEKMGLSTAFHGNDAVAVDKESRAIVEPCNLRALVKRITGSIETAMQCSADNLPCCSNSSTCVLSSD</sequence>
<protein>
    <submittedName>
        <fullName evidence="1">Uncharacterized protein</fullName>
    </submittedName>
</protein>
<proteinExistence type="predicted"/>
<name>A0A139A3N6_GONPJ</name>
<dbReference type="EMBL" id="KQ965803">
    <property type="protein sequence ID" value="KXS11324.1"/>
    <property type="molecule type" value="Genomic_DNA"/>
</dbReference>
<organism evidence="1 2">
    <name type="scientific">Gonapodya prolifera (strain JEL478)</name>
    <name type="common">Monoblepharis prolifera</name>
    <dbReference type="NCBI Taxonomy" id="1344416"/>
    <lineage>
        <taxon>Eukaryota</taxon>
        <taxon>Fungi</taxon>
        <taxon>Fungi incertae sedis</taxon>
        <taxon>Chytridiomycota</taxon>
        <taxon>Chytridiomycota incertae sedis</taxon>
        <taxon>Monoblepharidomycetes</taxon>
        <taxon>Monoblepharidales</taxon>
        <taxon>Gonapodyaceae</taxon>
        <taxon>Gonapodya</taxon>
    </lineage>
</organism>
<gene>
    <name evidence="1" type="ORF">M427DRAFT_60739</name>
</gene>
<accession>A0A139A3N6</accession>
<reference evidence="1 2" key="1">
    <citation type="journal article" date="2015" name="Genome Biol. Evol.">
        <title>Phylogenomic analyses indicate that early fungi evolved digesting cell walls of algal ancestors of land plants.</title>
        <authorList>
            <person name="Chang Y."/>
            <person name="Wang S."/>
            <person name="Sekimoto S."/>
            <person name="Aerts A.L."/>
            <person name="Choi C."/>
            <person name="Clum A."/>
            <person name="LaButti K.M."/>
            <person name="Lindquist E.A."/>
            <person name="Yee Ngan C."/>
            <person name="Ohm R.A."/>
            <person name="Salamov A.A."/>
            <person name="Grigoriev I.V."/>
            <person name="Spatafora J.W."/>
            <person name="Berbee M.L."/>
        </authorList>
    </citation>
    <scope>NUCLEOTIDE SEQUENCE [LARGE SCALE GENOMIC DNA]</scope>
    <source>
        <strain evidence="1 2">JEL478</strain>
    </source>
</reference>